<dbReference type="PANTHER" id="PTHR31058">
    <property type="entry name" value="ZINC FINGER C4H2 DOMAIN-CONTAINING PROTEIN"/>
    <property type="match status" value="1"/>
</dbReference>
<proteinExistence type="predicted"/>
<dbReference type="WBParaSite" id="sdigi.contig157.g5379.t1">
    <property type="protein sequence ID" value="sdigi.contig157.g5379.t1"/>
    <property type="gene ID" value="sdigi.contig157.g5379"/>
</dbReference>
<dbReference type="Proteomes" id="UP000887581">
    <property type="component" value="Unplaced"/>
</dbReference>
<accession>A0A915PH08</accession>
<reference evidence="3" key="1">
    <citation type="submission" date="2022-11" db="UniProtKB">
        <authorList>
            <consortium name="WormBaseParasite"/>
        </authorList>
    </citation>
    <scope>IDENTIFICATION</scope>
</reference>
<organism evidence="2 3">
    <name type="scientific">Setaria digitata</name>
    <dbReference type="NCBI Taxonomy" id="48799"/>
    <lineage>
        <taxon>Eukaryota</taxon>
        <taxon>Metazoa</taxon>
        <taxon>Ecdysozoa</taxon>
        <taxon>Nematoda</taxon>
        <taxon>Chromadorea</taxon>
        <taxon>Rhabditida</taxon>
        <taxon>Spirurina</taxon>
        <taxon>Spiruromorpha</taxon>
        <taxon>Filarioidea</taxon>
        <taxon>Setariidae</taxon>
        <taxon>Setaria</taxon>
    </lineage>
</organism>
<name>A0A915PH08_9BILA</name>
<dbReference type="InterPro" id="IPR018482">
    <property type="entry name" value="Znf-C4H2"/>
</dbReference>
<dbReference type="AlphaFoldDB" id="A0A915PH08"/>
<evidence type="ECO:0000256" key="1">
    <source>
        <dbReference type="SAM" id="Coils"/>
    </source>
</evidence>
<dbReference type="GO" id="GO:0005634">
    <property type="term" value="C:nucleus"/>
    <property type="evidence" value="ECO:0007669"/>
    <property type="project" value="TreeGrafter"/>
</dbReference>
<evidence type="ECO:0000313" key="3">
    <source>
        <dbReference type="WBParaSite" id="sdigi.contig157.g5379.t1"/>
    </source>
</evidence>
<feature type="coiled-coil region" evidence="1">
    <location>
        <begin position="12"/>
        <end position="102"/>
    </location>
</feature>
<sequence>MIDEFDGSNRKVNEFTDRLHELRVALSELREICIFISQCEKLSNELEGERRSHADELRQINQDINHLEDTFKSLKNGNDAKKDSIAQKYREIERDLDRTNEILCESGITETDLLTNDILFPSQFDEMIDSNATNHLALTTPLVLNQLSHLSFLEMLNRHRNHILEASDRIMMSTSGTVTATATATASVTSIIPAIGGEPTKMKVQQILSRDQIRLRTAMFHSGKGEGEKLSN</sequence>
<keyword evidence="1" id="KW-0175">Coiled coil</keyword>
<dbReference type="PANTHER" id="PTHR31058:SF2">
    <property type="entry name" value="ZINC FINGER C4H2 DOMAIN-CONTAINING PROTEIN"/>
    <property type="match status" value="1"/>
</dbReference>
<dbReference type="Pfam" id="PF10146">
    <property type="entry name" value="zf-C4H2"/>
    <property type="match status" value="1"/>
</dbReference>
<keyword evidence="2" id="KW-1185">Reference proteome</keyword>
<evidence type="ECO:0000313" key="2">
    <source>
        <dbReference type="Proteomes" id="UP000887581"/>
    </source>
</evidence>
<dbReference type="GO" id="GO:0045666">
    <property type="term" value="P:positive regulation of neuron differentiation"/>
    <property type="evidence" value="ECO:0007669"/>
    <property type="project" value="TreeGrafter"/>
</dbReference>
<protein>
    <submittedName>
        <fullName evidence="3">Uncharacterized protein</fullName>
    </submittedName>
</protein>